<organism evidence="1 2">
    <name type="scientific">Streptomyces coryli</name>
    <dbReference type="NCBI Taxonomy" id="1128680"/>
    <lineage>
        <taxon>Bacteria</taxon>
        <taxon>Bacillati</taxon>
        <taxon>Actinomycetota</taxon>
        <taxon>Actinomycetes</taxon>
        <taxon>Kitasatosporales</taxon>
        <taxon>Streptomycetaceae</taxon>
        <taxon>Streptomyces</taxon>
    </lineage>
</organism>
<dbReference type="SFLD" id="SFLDG01129">
    <property type="entry name" value="C1.5:_HAD__Beta-PGM__Phosphata"/>
    <property type="match status" value="1"/>
</dbReference>
<dbReference type="Proteomes" id="UP000481583">
    <property type="component" value="Unassembled WGS sequence"/>
</dbReference>
<proteinExistence type="predicted"/>
<keyword evidence="2" id="KW-1185">Reference proteome</keyword>
<dbReference type="SUPFAM" id="SSF56784">
    <property type="entry name" value="HAD-like"/>
    <property type="match status" value="1"/>
</dbReference>
<dbReference type="GO" id="GO:0006281">
    <property type="term" value="P:DNA repair"/>
    <property type="evidence" value="ECO:0007669"/>
    <property type="project" value="TreeGrafter"/>
</dbReference>
<accession>A0A6G4UBC0</accession>
<dbReference type="SFLD" id="SFLDS00003">
    <property type="entry name" value="Haloacid_Dehalogenase"/>
    <property type="match status" value="1"/>
</dbReference>
<evidence type="ECO:0000313" key="2">
    <source>
        <dbReference type="Proteomes" id="UP000481583"/>
    </source>
</evidence>
<gene>
    <name evidence="1" type="ORF">G5C51_34620</name>
</gene>
<comment type="caution">
    <text evidence="1">The sequence shown here is derived from an EMBL/GenBank/DDBJ whole genome shotgun (WGS) entry which is preliminary data.</text>
</comment>
<dbReference type="PANTHER" id="PTHR43434:SF1">
    <property type="entry name" value="PHOSPHOGLYCOLATE PHOSPHATASE"/>
    <property type="match status" value="1"/>
</dbReference>
<dbReference type="Gene3D" id="1.10.150.240">
    <property type="entry name" value="Putative phosphatase, domain 2"/>
    <property type="match status" value="1"/>
</dbReference>
<dbReference type="GO" id="GO:0008967">
    <property type="term" value="F:phosphoglycolate phosphatase activity"/>
    <property type="evidence" value="ECO:0007669"/>
    <property type="project" value="TreeGrafter"/>
</dbReference>
<dbReference type="InterPro" id="IPR036412">
    <property type="entry name" value="HAD-like_sf"/>
</dbReference>
<dbReference type="PANTHER" id="PTHR43434">
    <property type="entry name" value="PHOSPHOGLYCOLATE PHOSPHATASE"/>
    <property type="match status" value="1"/>
</dbReference>
<dbReference type="RefSeq" id="WP_165243523.1">
    <property type="nucleotide sequence ID" value="NZ_JAAKZV010000250.1"/>
</dbReference>
<evidence type="ECO:0000313" key="1">
    <source>
        <dbReference type="EMBL" id="NGN69010.1"/>
    </source>
</evidence>
<dbReference type="AlphaFoldDB" id="A0A6G4UBC0"/>
<dbReference type="Pfam" id="PF13242">
    <property type="entry name" value="Hydrolase_like"/>
    <property type="match status" value="1"/>
</dbReference>
<dbReference type="Gene3D" id="3.40.50.1000">
    <property type="entry name" value="HAD superfamily/HAD-like"/>
    <property type="match status" value="1"/>
</dbReference>
<reference evidence="1 2" key="1">
    <citation type="submission" date="2020-02" db="EMBL/GenBank/DDBJ databases">
        <title>Whole-genome analyses of novel actinobacteria.</title>
        <authorList>
            <person name="Sahin N."/>
        </authorList>
    </citation>
    <scope>NUCLEOTIDE SEQUENCE [LARGE SCALE GENOMIC DNA]</scope>
    <source>
        <strain evidence="1 2">A7024</strain>
    </source>
</reference>
<sequence length="244" mass="25156">MIAKSAEGAAAVPLLVLWDIDQTLIEGGGVSRAAYDAAFRRLTGGRSIERPWTFDGRTELANAAAVLRDHGVDPERDGTLDEFVRLVVDELHARADVLAKEGYVLPGAGEVLAAVAAIGGGVTQSVLTGNLYPLAVLKMTVFGLARHFDFRVGAYGGDAVDREELSAYAFDRTARYLGRRHSGADTVIIGDTVRDVAAARAAGARAVAVATGRTGAAELAAAGADVVLADLSDTGAVLAALGVA</sequence>
<dbReference type="InterPro" id="IPR050155">
    <property type="entry name" value="HAD-like_hydrolase_sf"/>
</dbReference>
<name>A0A6G4UBC0_9ACTN</name>
<dbReference type="InterPro" id="IPR023214">
    <property type="entry name" value="HAD_sf"/>
</dbReference>
<dbReference type="InterPro" id="IPR023198">
    <property type="entry name" value="PGP-like_dom2"/>
</dbReference>
<protein>
    <submittedName>
        <fullName evidence="1">HAD hydrolase-like protein</fullName>
    </submittedName>
</protein>
<dbReference type="EMBL" id="JAAKZV010000250">
    <property type="protein sequence ID" value="NGN69010.1"/>
    <property type="molecule type" value="Genomic_DNA"/>
</dbReference>
<keyword evidence="1" id="KW-0378">Hydrolase</keyword>